<dbReference type="GO" id="GO:0008270">
    <property type="term" value="F:zinc ion binding"/>
    <property type="evidence" value="ECO:0007669"/>
    <property type="project" value="UniProtKB-KW"/>
</dbReference>
<dbReference type="PROSITE" id="PS01360">
    <property type="entry name" value="ZF_MYND_1"/>
    <property type="match status" value="1"/>
</dbReference>
<dbReference type="Pfam" id="PF01753">
    <property type="entry name" value="zf-MYND"/>
    <property type="match status" value="1"/>
</dbReference>
<dbReference type="InterPro" id="IPR002893">
    <property type="entry name" value="Znf_MYND"/>
</dbReference>
<evidence type="ECO:0000256" key="1">
    <source>
        <dbReference type="ARBA" id="ARBA00022723"/>
    </source>
</evidence>
<organism evidence="6 7">
    <name type="scientific">Jaapia argillacea MUCL 33604</name>
    <dbReference type="NCBI Taxonomy" id="933084"/>
    <lineage>
        <taxon>Eukaryota</taxon>
        <taxon>Fungi</taxon>
        <taxon>Dikarya</taxon>
        <taxon>Basidiomycota</taxon>
        <taxon>Agaricomycotina</taxon>
        <taxon>Agaricomycetes</taxon>
        <taxon>Agaricomycetidae</taxon>
        <taxon>Jaapiales</taxon>
        <taxon>Jaapiaceae</taxon>
        <taxon>Jaapia</taxon>
    </lineage>
</organism>
<dbReference type="Gene3D" id="6.10.140.2220">
    <property type="match status" value="1"/>
</dbReference>
<accession>A0A067P767</accession>
<dbReference type="GO" id="GO:0005634">
    <property type="term" value="C:nucleus"/>
    <property type="evidence" value="ECO:0007669"/>
    <property type="project" value="TreeGrafter"/>
</dbReference>
<keyword evidence="2 4" id="KW-0863">Zinc-finger</keyword>
<dbReference type="HOGENOM" id="CLU_987163_0_0_1"/>
<dbReference type="EMBL" id="KL197756">
    <property type="protein sequence ID" value="KDQ50748.1"/>
    <property type="molecule type" value="Genomic_DNA"/>
</dbReference>
<dbReference type="AlphaFoldDB" id="A0A067P767"/>
<dbReference type="PROSITE" id="PS50865">
    <property type="entry name" value="ZF_MYND_2"/>
    <property type="match status" value="1"/>
</dbReference>
<evidence type="ECO:0000256" key="4">
    <source>
        <dbReference type="PROSITE-ProRule" id="PRU00134"/>
    </source>
</evidence>
<dbReference type="PANTHER" id="PTHR10237">
    <property type="entry name" value="DEFORMED EPIDERMAL AUTOREGULATORY FACTOR 1 HOMOLOG SUPPRESSIN"/>
    <property type="match status" value="1"/>
</dbReference>
<dbReference type="OrthoDB" id="5231159at2759"/>
<keyword evidence="1" id="KW-0479">Metal-binding</keyword>
<name>A0A067P767_9AGAM</name>
<gene>
    <name evidence="6" type="ORF">JAAARDRAFT_551243</name>
</gene>
<keyword evidence="3" id="KW-0862">Zinc</keyword>
<reference evidence="7" key="1">
    <citation type="journal article" date="2014" name="Proc. Natl. Acad. Sci. U.S.A.">
        <title>Extensive sampling of basidiomycete genomes demonstrates inadequacy of the white-rot/brown-rot paradigm for wood decay fungi.</title>
        <authorList>
            <person name="Riley R."/>
            <person name="Salamov A.A."/>
            <person name="Brown D.W."/>
            <person name="Nagy L.G."/>
            <person name="Floudas D."/>
            <person name="Held B.W."/>
            <person name="Levasseur A."/>
            <person name="Lombard V."/>
            <person name="Morin E."/>
            <person name="Otillar R."/>
            <person name="Lindquist E.A."/>
            <person name="Sun H."/>
            <person name="LaButti K.M."/>
            <person name="Schmutz J."/>
            <person name="Jabbour D."/>
            <person name="Luo H."/>
            <person name="Baker S.E."/>
            <person name="Pisabarro A.G."/>
            <person name="Walton J.D."/>
            <person name="Blanchette R.A."/>
            <person name="Henrissat B."/>
            <person name="Martin F."/>
            <person name="Cullen D."/>
            <person name="Hibbett D.S."/>
            <person name="Grigoriev I.V."/>
        </authorList>
    </citation>
    <scope>NUCLEOTIDE SEQUENCE [LARGE SCALE GENOMIC DNA]</scope>
    <source>
        <strain evidence="7">MUCL 33604</strain>
    </source>
</reference>
<keyword evidence="7" id="KW-1185">Reference proteome</keyword>
<feature type="domain" description="MYND-type" evidence="5">
    <location>
        <begin position="41"/>
        <end position="81"/>
    </location>
</feature>
<sequence>MSHQIPLIVFKNPESVNASINATMPSRQDIKENMKSMVAMCSRCNKEKKPDEVKFCSRCKIARYCSVECQRSDWPLHKPHCGKASGSEKHRDIAMKLAERAAANAVLMDHIDMYSILLFDLLENPANASRYVMHVKCETAPADIMAHLRRMMDGEDRDPSAQVLLSVSEIERVPIEEASPLLQKALEQSKAKGVKAGRTSDLVVLVYFTSETGGAATVITARYLPPVMLEYMASGPTMEIHSALLGVQEIPLNMETLREGFNNTIRMDKENKFKLRAKPHQQ</sequence>
<dbReference type="InterPro" id="IPR024119">
    <property type="entry name" value="TF_DEAF-1"/>
</dbReference>
<dbReference type="Proteomes" id="UP000027265">
    <property type="component" value="Unassembled WGS sequence"/>
</dbReference>
<dbReference type="SUPFAM" id="SSF144232">
    <property type="entry name" value="HIT/MYND zinc finger-like"/>
    <property type="match status" value="1"/>
</dbReference>
<proteinExistence type="predicted"/>
<protein>
    <recommendedName>
        <fullName evidence="5">MYND-type domain-containing protein</fullName>
    </recommendedName>
</protein>
<evidence type="ECO:0000313" key="7">
    <source>
        <dbReference type="Proteomes" id="UP000027265"/>
    </source>
</evidence>
<dbReference type="PANTHER" id="PTHR10237:SF14">
    <property type="entry name" value="MYND-TYPE DOMAIN-CONTAINING PROTEIN"/>
    <property type="match status" value="1"/>
</dbReference>
<evidence type="ECO:0000313" key="6">
    <source>
        <dbReference type="EMBL" id="KDQ50748.1"/>
    </source>
</evidence>
<dbReference type="GO" id="GO:0000981">
    <property type="term" value="F:DNA-binding transcription factor activity, RNA polymerase II-specific"/>
    <property type="evidence" value="ECO:0007669"/>
    <property type="project" value="TreeGrafter"/>
</dbReference>
<dbReference type="InParanoid" id="A0A067P767"/>
<evidence type="ECO:0000259" key="5">
    <source>
        <dbReference type="PROSITE" id="PS50865"/>
    </source>
</evidence>
<evidence type="ECO:0000256" key="3">
    <source>
        <dbReference type="ARBA" id="ARBA00022833"/>
    </source>
</evidence>
<evidence type="ECO:0000256" key="2">
    <source>
        <dbReference type="ARBA" id="ARBA00022771"/>
    </source>
</evidence>